<evidence type="ECO:0000256" key="1">
    <source>
        <dbReference type="SAM" id="Phobius"/>
    </source>
</evidence>
<gene>
    <name evidence="2" type="ORF">AMELA_G00294630</name>
</gene>
<keyword evidence="1" id="KW-1133">Transmembrane helix</keyword>
<feature type="transmembrane region" description="Helical" evidence="1">
    <location>
        <begin position="53"/>
        <end position="80"/>
    </location>
</feature>
<reference evidence="2 3" key="1">
    <citation type="submission" date="2020-02" db="EMBL/GenBank/DDBJ databases">
        <title>A chromosome-scale genome assembly of the black bullhead catfish (Ameiurus melas).</title>
        <authorList>
            <person name="Wen M."/>
            <person name="Zham M."/>
            <person name="Cabau C."/>
            <person name="Klopp C."/>
            <person name="Donnadieu C."/>
            <person name="Roques C."/>
            <person name="Bouchez O."/>
            <person name="Lampietro C."/>
            <person name="Jouanno E."/>
            <person name="Herpin A."/>
            <person name="Louis A."/>
            <person name="Berthelot C."/>
            <person name="Parey E."/>
            <person name="Roest-Crollius H."/>
            <person name="Braasch I."/>
            <person name="Postlethwait J."/>
            <person name="Robinson-Rechavi M."/>
            <person name="Echchiki A."/>
            <person name="Begum T."/>
            <person name="Montfort J."/>
            <person name="Schartl M."/>
            <person name="Bobe J."/>
            <person name="Guiguen Y."/>
        </authorList>
    </citation>
    <scope>NUCLEOTIDE SEQUENCE [LARGE SCALE GENOMIC DNA]</scope>
    <source>
        <strain evidence="2">M_S1</strain>
        <tissue evidence="2">Blood</tissue>
    </source>
</reference>
<name>A0A7J5ZHW5_AMEME</name>
<dbReference type="Proteomes" id="UP000593565">
    <property type="component" value="Unassembled WGS sequence"/>
</dbReference>
<accession>A0A7J5ZHW5</accession>
<comment type="caution">
    <text evidence="2">The sequence shown here is derived from an EMBL/GenBank/DDBJ whole genome shotgun (WGS) entry which is preliminary data.</text>
</comment>
<dbReference type="AlphaFoldDB" id="A0A7J5ZHW5"/>
<evidence type="ECO:0000313" key="3">
    <source>
        <dbReference type="Proteomes" id="UP000593565"/>
    </source>
</evidence>
<keyword evidence="3" id="KW-1185">Reference proteome</keyword>
<proteinExistence type="predicted"/>
<keyword evidence="1" id="KW-0812">Transmembrane</keyword>
<protein>
    <submittedName>
        <fullName evidence="2">Uncharacterized protein</fullName>
    </submittedName>
</protein>
<keyword evidence="1" id="KW-0472">Membrane</keyword>
<dbReference type="EMBL" id="JAAGNN010000031">
    <property type="protein sequence ID" value="KAF4070214.1"/>
    <property type="molecule type" value="Genomic_DNA"/>
</dbReference>
<organism evidence="2 3">
    <name type="scientific">Ameiurus melas</name>
    <name type="common">Black bullhead</name>
    <name type="synonym">Silurus melas</name>
    <dbReference type="NCBI Taxonomy" id="219545"/>
    <lineage>
        <taxon>Eukaryota</taxon>
        <taxon>Metazoa</taxon>
        <taxon>Chordata</taxon>
        <taxon>Craniata</taxon>
        <taxon>Vertebrata</taxon>
        <taxon>Euteleostomi</taxon>
        <taxon>Actinopterygii</taxon>
        <taxon>Neopterygii</taxon>
        <taxon>Teleostei</taxon>
        <taxon>Ostariophysi</taxon>
        <taxon>Siluriformes</taxon>
        <taxon>Ictaluridae</taxon>
        <taxon>Ameiurus</taxon>
    </lineage>
</organism>
<evidence type="ECO:0000313" key="2">
    <source>
        <dbReference type="EMBL" id="KAF4070214.1"/>
    </source>
</evidence>
<sequence>MDWLGPRHPCSNGDRRWAIHMRSGLISTKLCSKILQATSYHNTTAMATLTSPLLLIFFFSATVTSSVARFLTIMTCAFYSGPTSSLRFQRQQTH</sequence>